<organism evidence="13 14">
    <name type="scientific">Taurinivorans muris</name>
    <dbReference type="NCBI Taxonomy" id="2787751"/>
    <lineage>
        <taxon>Bacteria</taxon>
        <taxon>Pseudomonadati</taxon>
        <taxon>Thermodesulfobacteriota</taxon>
        <taxon>Desulfovibrionia</taxon>
        <taxon>Desulfovibrionales</taxon>
        <taxon>Desulfovibrionaceae</taxon>
        <taxon>Taurinivorans</taxon>
    </lineage>
</organism>
<dbReference type="PROSITE" id="PS00747">
    <property type="entry name" value="GLUTR"/>
    <property type="match status" value="1"/>
</dbReference>
<dbReference type="InterPro" id="IPR036291">
    <property type="entry name" value="NAD(P)-bd_dom_sf"/>
</dbReference>
<feature type="binding site" evidence="8">
    <location>
        <position position="116"/>
    </location>
    <ligand>
        <name>substrate</name>
    </ligand>
</feature>
<evidence type="ECO:0000256" key="4">
    <source>
        <dbReference type="ARBA" id="ARBA00022857"/>
    </source>
</evidence>
<feature type="domain" description="Glutamyl-tRNA reductase N-terminal" evidence="12">
    <location>
        <begin position="7"/>
        <end position="163"/>
    </location>
</feature>
<dbReference type="InterPro" id="IPR036343">
    <property type="entry name" value="GluRdtase_N_sf"/>
</dbReference>
<feature type="binding site" evidence="8">
    <location>
        <begin position="196"/>
        <end position="201"/>
    </location>
    <ligand>
        <name>NADP(+)</name>
        <dbReference type="ChEBI" id="CHEBI:58349"/>
    </ligand>
</feature>
<dbReference type="CDD" id="cd05213">
    <property type="entry name" value="NAD_bind_Glutamyl_tRNA_reduct"/>
    <property type="match status" value="1"/>
</dbReference>
<feature type="binding site" evidence="8">
    <location>
        <begin position="121"/>
        <end position="123"/>
    </location>
    <ligand>
        <name>substrate</name>
    </ligand>
</feature>
<dbReference type="Pfam" id="PF00745">
    <property type="entry name" value="GlutR_dimer"/>
    <property type="match status" value="1"/>
</dbReference>
<dbReference type="InterPro" id="IPR015895">
    <property type="entry name" value="4pyrrol_synth_GluRdtase_N"/>
</dbReference>
<evidence type="ECO:0000256" key="3">
    <source>
        <dbReference type="ARBA" id="ARBA00012970"/>
    </source>
</evidence>
<comment type="function">
    <text evidence="8">Catalyzes the NADPH-dependent reduction of glutamyl-tRNA(Glu) to glutamate 1-semialdehyde (GSA).</text>
</comment>
<evidence type="ECO:0000259" key="10">
    <source>
        <dbReference type="Pfam" id="PF00745"/>
    </source>
</evidence>
<feature type="active site" description="Nucleophile" evidence="8">
    <location>
        <position position="60"/>
    </location>
</feature>
<dbReference type="EMBL" id="CP065938">
    <property type="protein sequence ID" value="UWX06344.1"/>
    <property type="molecule type" value="Genomic_DNA"/>
</dbReference>
<dbReference type="PANTHER" id="PTHR43013">
    <property type="entry name" value="GLUTAMYL-TRNA REDUCTASE"/>
    <property type="match status" value="1"/>
</dbReference>
<keyword evidence="4 8" id="KW-0521">NADP</keyword>
<feature type="binding site" evidence="8">
    <location>
        <begin position="59"/>
        <end position="62"/>
    </location>
    <ligand>
        <name>substrate</name>
    </ligand>
</feature>
<dbReference type="SUPFAM" id="SSF69742">
    <property type="entry name" value="Glutamyl tRNA-reductase catalytic, N-terminal domain"/>
    <property type="match status" value="1"/>
</dbReference>
<comment type="catalytic activity">
    <reaction evidence="7 8 9">
        <text>(S)-4-amino-5-oxopentanoate + tRNA(Glu) + NADP(+) = L-glutamyl-tRNA(Glu) + NADPH + H(+)</text>
        <dbReference type="Rhea" id="RHEA:12344"/>
        <dbReference type="Rhea" id="RHEA-COMP:9663"/>
        <dbReference type="Rhea" id="RHEA-COMP:9680"/>
        <dbReference type="ChEBI" id="CHEBI:15378"/>
        <dbReference type="ChEBI" id="CHEBI:57501"/>
        <dbReference type="ChEBI" id="CHEBI:57783"/>
        <dbReference type="ChEBI" id="CHEBI:58349"/>
        <dbReference type="ChEBI" id="CHEBI:78442"/>
        <dbReference type="ChEBI" id="CHEBI:78520"/>
        <dbReference type="EC" id="1.2.1.70"/>
    </reaction>
</comment>
<comment type="subunit">
    <text evidence="8">Homodimer.</text>
</comment>
<feature type="domain" description="Tetrapyrrole biosynthesis glutamyl-tRNA reductase dimerisation" evidence="10">
    <location>
        <begin position="327"/>
        <end position="429"/>
    </location>
</feature>
<evidence type="ECO:0000256" key="1">
    <source>
        <dbReference type="ARBA" id="ARBA00005059"/>
    </source>
</evidence>
<sequence length="431" mass="48501">MPIIHLIGLNHRTAQVEIREKFTLTEFTAPETWPFLCHKRSISSVQNKLAVKESLILSTCNRVEMIVVYDGDYEDLLKVWCEVRGADINELRACMYHYEDEDAIRHLFRVASSLDSLVLGEPQILGQLKAAYRLSVQAGHAGLLINRLLHKAFSVAKRVRSETAVASSAVSISYAAVELAKRIFDNMGENKALLLGAGEMAELAAMHLMNGGIKELKIVNRTFARAEELARKIGGEAFSFEVLEECLADTDIMISSTGAMEAIIRPDLMQRVMQKRKKRPMFLIDIAMPRDIDPAVNNLDNVYVYDIDDLKEVVEENLANRKQEATKAGQIVDEEVKAFEFWRGSLTLKPTILDIENKGNKIAEEEVAKTLKNLEHLGINNAELHDVLEKMAHAIVKKCHHAPLEFLHNSYKHHNGEQNTGIVRNILKLDG</sequence>
<dbReference type="EC" id="1.2.1.70" evidence="3 8"/>
<feature type="domain" description="Quinate/shikimate 5-dehydrogenase/glutamyl-tRNA reductase" evidence="11">
    <location>
        <begin position="178"/>
        <end position="313"/>
    </location>
</feature>
<dbReference type="InterPro" id="IPR000343">
    <property type="entry name" value="4pyrrol_synth_GluRdtase"/>
</dbReference>
<dbReference type="PIRSF" id="PIRSF000445">
    <property type="entry name" value="4pyrrol_synth_GluRdtase"/>
    <property type="match status" value="1"/>
</dbReference>
<dbReference type="Pfam" id="PF05201">
    <property type="entry name" value="GlutR_N"/>
    <property type="match status" value="1"/>
</dbReference>
<dbReference type="InterPro" id="IPR018214">
    <property type="entry name" value="GluRdtase_CS"/>
</dbReference>
<evidence type="ECO:0000256" key="5">
    <source>
        <dbReference type="ARBA" id="ARBA00023002"/>
    </source>
</evidence>
<comment type="miscellaneous">
    <text evidence="8">During catalysis, the active site Cys acts as a nucleophile attacking the alpha-carbonyl group of tRNA-bound glutamate with the formation of a thioester intermediate between enzyme and glutamate, and the concomitant release of tRNA(Glu). The thioester intermediate is finally reduced by direct hydride transfer from NADPH, to form the product GSA.</text>
</comment>
<dbReference type="PANTHER" id="PTHR43013:SF1">
    <property type="entry name" value="GLUTAMYL-TRNA REDUCTASE"/>
    <property type="match status" value="1"/>
</dbReference>
<dbReference type="Gene3D" id="3.40.50.720">
    <property type="entry name" value="NAD(P)-binding Rossmann-like Domain"/>
    <property type="match status" value="1"/>
</dbReference>
<dbReference type="InterPro" id="IPR006151">
    <property type="entry name" value="Shikm_DH/Glu-tRNA_Rdtase"/>
</dbReference>
<evidence type="ECO:0000256" key="6">
    <source>
        <dbReference type="ARBA" id="ARBA00023244"/>
    </source>
</evidence>
<accession>A0ABY5Y2C7</accession>
<gene>
    <name evidence="8" type="primary">hemA</name>
    <name evidence="13" type="ORF">JBF11_03265</name>
</gene>
<dbReference type="Gene3D" id="3.30.460.30">
    <property type="entry name" value="Glutamyl-tRNA reductase, N-terminal domain"/>
    <property type="match status" value="1"/>
</dbReference>
<feature type="binding site" evidence="8">
    <location>
        <position position="127"/>
    </location>
    <ligand>
        <name>substrate</name>
    </ligand>
</feature>
<feature type="site" description="Important for activity" evidence="8">
    <location>
        <position position="106"/>
    </location>
</feature>
<evidence type="ECO:0000313" key="14">
    <source>
        <dbReference type="Proteomes" id="UP001058120"/>
    </source>
</evidence>
<dbReference type="GO" id="GO:0008883">
    <property type="term" value="F:glutamyl-tRNA reductase activity"/>
    <property type="evidence" value="ECO:0007669"/>
    <property type="project" value="UniProtKB-EC"/>
</dbReference>
<dbReference type="InterPro" id="IPR036453">
    <property type="entry name" value="GluRdtase_dimer_dom_sf"/>
</dbReference>
<keyword evidence="14" id="KW-1185">Reference proteome</keyword>
<dbReference type="InterPro" id="IPR015896">
    <property type="entry name" value="4pyrrol_synth_GluRdtase_dimer"/>
</dbReference>
<dbReference type="Proteomes" id="UP001058120">
    <property type="component" value="Chromosome"/>
</dbReference>
<reference evidence="13" key="1">
    <citation type="submission" date="2020-12" db="EMBL/GenBank/DDBJ databases">
        <title>Taurinivorans muris gen. nov., sp. nov., fundamental and realized metabolic niche of a ubiquitous sulfidogenic bacterium in the murine intestine.</title>
        <authorList>
            <person name="Ye H."/>
            <person name="Hanson B.T."/>
            <person name="Loy A."/>
        </authorList>
    </citation>
    <scope>NUCLEOTIDE SEQUENCE</scope>
    <source>
        <strain evidence="13">LT0009</strain>
    </source>
</reference>
<evidence type="ECO:0000259" key="12">
    <source>
        <dbReference type="Pfam" id="PF05201"/>
    </source>
</evidence>
<protein>
    <recommendedName>
        <fullName evidence="3 8">Glutamyl-tRNA reductase</fullName>
        <shortName evidence="8">GluTR</shortName>
        <ecNumber evidence="3 8">1.2.1.70</ecNumber>
    </recommendedName>
</protein>
<evidence type="ECO:0000256" key="2">
    <source>
        <dbReference type="ARBA" id="ARBA00005916"/>
    </source>
</evidence>
<dbReference type="RefSeq" id="WP_334315949.1">
    <property type="nucleotide sequence ID" value="NZ_CP065938.1"/>
</dbReference>
<dbReference type="SUPFAM" id="SSF69075">
    <property type="entry name" value="Glutamyl tRNA-reductase dimerization domain"/>
    <property type="match status" value="1"/>
</dbReference>
<comment type="domain">
    <text evidence="8">Possesses an unusual extended V-shaped dimeric structure with each monomer consisting of three distinct domains arranged along a curved 'spinal' alpha-helix. The N-terminal catalytic domain specifically recognizes the glutamate moiety of the substrate. The second domain is the NADPH-binding domain, and the third C-terminal domain is responsible for dimerization.</text>
</comment>
<evidence type="ECO:0000259" key="11">
    <source>
        <dbReference type="Pfam" id="PF01488"/>
    </source>
</evidence>
<dbReference type="HAMAP" id="MF_00087">
    <property type="entry name" value="Glu_tRNA_reductase"/>
    <property type="match status" value="1"/>
</dbReference>
<evidence type="ECO:0000256" key="8">
    <source>
        <dbReference type="HAMAP-Rule" id="MF_00087"/>
    </source>
</evidence>
<keyword evidence="5 8" id="KW-0560">Oxidoreductase</keyword>
<dbReference type="NCBIfam" id="TIGR01035">
    <property type="entry name" value="hemA"/>
    <property type="match status" value="1"/>
</dbReference>
<keyword evidence="6 8" id="KW-0627">Porphyrin biosynthesis</keyword>
<evidence type="ECO:0000256" key="9">
    <source>
        <dbReference type="RuleBase" id="RU000584"/>
    </source>
</evidence>
<evidence type="ECO:0000313" key="13">
    <source>
        <dbReference type="EMBL" id="UWX06344.1"/>
    </source>
</evidence>
<comment type="similarity">
    <text evidence="2 8 9">Belongs to the glutamyl-tRNA reductase family.</text>
</comment>
<comment type="pathway">
    <text evidence="1 8 9">Porphyrin-containing compound metabolism; protoporphyrin-IX biosynthesis; 5-aminolevulinate from L-glutamyl-tRNA(Glu): step 1/2.</text>
</comment>
<dbReference type="SUPFAM" id="SSF51735">
    <property type="entry name" value="NAD(P)-binding Rossmann-fold domains"/>
    <property type="match status" value="1"/>
</dbReference>
<dbReference type="Pfam" id="PF01488">
    <property type="entry name" value="Shikimate_DH"/>
    <property type="match status" value="1"/>
</dbReference>
<evidence type="ECO:0000256" key="7">
    <source>
        <dbReference type="ARBA" id="ARBA00047464"/>
    </source>
</evidence>
<name>A0ABY5Y2C7_9BACT</name>
<proteinExistence type="inferred from homology"/>